<protein>
    <recommendedName>
        <fullName evidence="5">UDP-glucuronosyltransferase</fullName>
        <ecNumber evidence="5">2.4.1.17</ecNumber>
    </recommendedName>
</protein>
<accession>A0A834HX77</accession>
<name>A0A834HX77_RHYFE</name>
<evidence type="ECO:0000256" key="4">
    <source>
        <dbReference type="RuleBase" id="RU003718"/>
    </source>
</evidence>
<dbReference type="CDD" id="cd03784">
    <property type="entry name" value="GT1_Gtf-like"/>
    <property type="match status" value="1"/>
</dbReference>
<sequence>MLSNEKTIQCCIVLLSLSWTLCGGQAAKILGIFPVPGRSHYILESTLMKALADSGHHVTIVSPFKEDYKSKNGSYNEIVLTGFLEAHAERRKAVNLFEKKSINPLTAIYIMSKIGLKLTENTLKHENMQKLMKSGEKFDAVIVGQFMNDALKGLAYHFGGHLILFSSVGTSTWVNHLVGNPSLPSYTPEMLMSFPAKMSYIQRFKNTLFNVIYNMNQLFLVYPKQNQLLKKYISNDIDLEDALFNVSLVLLNTHESIAFPSSSVPCMKLIGGFHVKQPNKLPQDLQDFLDNSPQGVIYFSMGSNVNSKDMPKELKQEIIKSFSKLKENVLWKYEDDTLTDLPRNVKIEKWLPQQDILAHPNIKLFITHAGYASTIESVHHAVPIIAIPIFGDQTMNAVYAETKGFGILLPWHTITEEKLSSTIREVIDSPKYKENAKRKSQLLRDRETQPIDTARYWIDYVLKHNGAAHLRVAS</sequence>
<dbReference type="AlphaFoldDB" id="A0A834HX77"/>
<dbReference type="GO" id="GO:0016020">
    <property type="term" value="C:membrane"/>
    <property type="evidence" value="ECO:0007669"/>
    <property type="project" value="UniProtKB-SubCell"/>
</dbReference>
<dbReference type="Gene3D" id="3.40.50.2000">
    <property type="entry name" value="Glycogen Phosphorylase B"/>
    <property type="match status" value="1"/>
</dbReference>
<dbReference type="PROSITE" id="PS00375">
    <property type="entry name" value="UDPGT"/>
    <property type="match status" value="1"/>
</dbReference>
<evidence type="ECO:0000256" key="1">
    <source>
        <dbReference type="ARBA" id="ARBA00009995"/>
    </source>
</evidence>
<dbReference type="FunFam" id="3.40.50.2000:FF:000050">
    <property type="entry name" value="UDP-glucuronosyltransferase"/>
    <property type="match status" value="1"/>
</dbReference>
<feature type="chain" id="PRO_5033107607" description="UDP-glucuronosyltransferase" evidence="5">
    <location>
        <begin position="27"/>
        <end position="474"/>
    </location>
</feature>
<dbReference type="Proteomes" id="UP000625711">
    <property type="component" value="Unassembled WGS sequence"/>
</dbReference>
<evidence type="ECO:0000313" key="7">
    <source>
        <dbReference type="Proteomes" id="UP000625711"/>
    </source>
</evidence>
<keyword evidence="2 4" id="KW-0328">Glycosyltransferase</keyword>
<reference evidence="6" key="1">
    <citation type="submission" date="2020-08" db="EMBL/GenBank/DDBJ databases">
        <title>Genome sequencing and assembly of the red palm weevil Rhynchophorus ferrugineus.</title>
        <authorList>
            <person name="Dias G.B."/>
            <person name="Bergman C.M."/>
            <person name="Manee M."/>
        </authorList>
    </citation>
    <scope>NUCLEOTIDE SEQUENCE</scope>
    <source>
        <strain evidence="6">AA-2017</strain>
        <tissue evidence="6">Whole larva</tissue>
    </source>
</reference>
<organism evidence="6 7">
    <name type="scientific">Rhynchophorus ferrugineus</name>
    <name type="common">Red palm weevil</name>
    <name type="synonym">Curculio ferrugineus</name>
    <dbReference type="NCBI Taxonomy" id="354439"/>
    <lineage>
        <taxon>Eukaryota</taxon>
        <taxon>Metazoa</taxon>
        <taxon>Ecdysozoa</taxon>
        <taxon>Arthropoda</taxon>
        <taxon>Hexapoda</taxon>
        <taxon>Insecta</taxon>
        <taxon>Pterygota</taxon>
        <taxon>Neoptera</taxon>
        <taxon>Endopterygota</taxon>
        <taxon>Coleoptera</taxon>
        <taxon>Polyphaga</taxon>
        <taxon>Cucujiformia</taxon>
        <taxon>Curculionidae</taxon>
        <taxon>Dryophthorinae</taxon>
        <taxon>Rhynchophorus</taxon>
    </lineage>
</organism>
<dbReference type="PANTHER" id="PTHR48043:SF159">
    <property type="entry name" value="EG:EG0003.4 PROTEIN-RELATED"/>
    <property type="match status" value="1"/>
</dbReference>
<proteinExistence type="inferred from homology"/>
<evidence type="ECO:0000256" key="3">
    <source>
        <dbReference type="ARBA" id="ARBA00022679"/>
    </source>
</evidence>
<comment type="caution">
    <text evidence="6">The sequence shown here is derived from an EMBL/GenBank/DDBJ whole genome shotgun (WGS) entry which is preliminary data.</text>
</comment>
<dbReference type="InterPro" id="IPR035595">
    <property type="entry name" value="UDP_glycos_trans_CS"/>
</dbReference>
<evidence type="ECO:0000256" key="5">
    <source>
        <dbReference type="RuleBase" id="RU362059"/>
    </source>
</evidence>
<dbReference type="GO" id="GO:0015020">
    <property type="term" value="F:glucuronosyltransferase activity"/>
    <property type="evidence" value="ECO:0007669"/>
    <property type="project" value="UniProtKB-EC"/>
</dbReference>
<comment type="similarity">
    <text evidence="1 4">Belongs to the UDP-glycosyltransferase family.</text>
</comment>
<dbReference type="SUPFAM" id="SSF53756">
    <property type="entry name" value="UDP-Glycosyltransferase/glycogen phosphorylase"/>
    <property type="match status" value="1"/>
</dbReference>
<comment type="subcellular location">
    <subcellularLocation>
        <location evidence="5">Membrane</location>
        <topology evidence="5">Single-pass membrane protein</topology>
    </subcellularLocation>
</comment>
<keyword evidence="5" id="KW-0732">Signal</keyword>
<evidence type="ECO:0000256" key="2">
    <source>
        <dbReference type="ARBA" id="ARBA00022676"/>
    </source>
</evidence>
<keyword evidence="7" id="KW-1185">Reference proteome</keyword>
<keyword evidence="3 4" id="KW-0808">Transferase</keyword>
<gene>
    <name evidence="6" type="ORF">GWI33_019983</name>
</gene>
<dbReference type="EC" id="2.4.1.17" evidence="5"/>
<dbReference type="InterPro" id="IPR050271">
    <property type="entry name" value="UDP-glycosyltransferase"/>
</dbReference>
<feature type="non-terminal residue" evidence="6">
    <location>
        <position position="1"/>
    </location>
</feature>
<dbReference type="PANTHER" id="PTHR48043">
    <property type="entry name" value="EG:EG0003.4 PROTEIN-RELATED"/>
    <property type="match status" value="1"/>
</dbReference>
<dbReference type="Pfam" id="PF00201">
    <property type="entry name" value="UDPGT"/>
    <property type="match status" value="1"/>
</dbReference>
<evidence type="ECO:0000313" key="6">
    <source>
        <dbReference type="EMBL" id="KAF7266710.1"/>
    </source>
</evidence>
<dbReference type="OrthoDB" id="5835829at2759"/>
<comment type="catalytic activity">
    <reaction evidence="5">
        <text>glucuronate acceptor + UDP-alpha-D-glucuronate = acceptor beta-D-glucuronoside + UDP + H(+)</text>
        <dbReference type="Rhea" id="RHEA:21032"/>
        <dbReference type="ChEBI" id="CHEBI:15378"/>
        <dbReference type="ChEBI" id="CHEBI:58052"/>
        <dbReference type="ChEBI" id="CHEBI:58223"/>
        <dbReference type="ChEBI" id="CHEBI:132367"/>
        <dbReference type="ChEBI" id="CHEBI:132368"/>
        <dbReference type="EC" id="2.4.1.17"/>
    </reaction>
</comment>
<dbReference type="InterPro" id="IPR002213">
    <property type="entry name" value="UDP_glucos_trans"/>
</dbReference>
<feature type="signal peptide" evidence="5">
    <location>
        <begin position="1"/>
        <end position="26"/>
    </location>
</feature>
<dbReference type="EMBL" id="JAACXV010014516">
    <property type="protein sequence ID" value="KAF7266710.1"/>
    <property type="molecule type" value="Genomic_DNA"/>
</dbReference>